<evidence type="ECO:0000313" key="1">
    <source>
        <dbReference type="EMBL" id="KAK6146156.1"/>
    </source>
</evidence>
<organism evidence="1 2">
    <name type="scientific">Rehmannia glutinosa</name>
    <name type="common">Chinese foxglove</name>
    <dbReference type="NCBI Taxonomy" id="99300"/>
    <lineage>
        <taxon>Eukaryota</taxon>
        <taxon>Viridiplantae</taxon>
        <taxon>Streptophyta</taxon>
        <taxon>Embryophyta</taxon>
        <taxon>Tracheophyta</taxon>
        <taxon>Spermatophyta</taxon>
        <taxon>Magnoliopsida</taxon>
        <taxon>eudicotyledons</taxon>
        <taxon>Gunneridae</taxon>
        <taxon>Pentapetalae</taxon>
        <taxon>asterids</taxon>
        <taxon>lamiids</taxon>
        <taxon>Lamiales</taxon>
        <taxon>Orobanchaceae</taxon>
        <taxon>Rehmannieae</taxon>
        <taxon>Rehmannia</taxon>
    </lineage>
</organism>
<sequence>MVQYAEERIFVHNLPDLAYLGTNRARGVLCRDYGWKMGVLRNASSSVFNSAERVISSQFEDLAVENACEVSYSLSLGRRFHSAGLFSGNIHRISSQIEFNKKKDAPSSMPTRLFSSEARAAENDSADAETVKGVYDKMLNYVTEKRTAPPNAWLWSLIAKCSTHEDIKLLFDILQKHRTFRLSSLRIPDGFNSALCREVTKACVRAGAIDFGKKTLWKHNLFGLTPDIGSAHHLLLHAKQHNDTKLMVKVMKLVKINDLPLQPGTADIVFSICHSADRWDLISKNGKRFVKSGVKLRQTSFDLWMEFAAKKGDVESLWKIEKWRSEAMKQHSLSTGFSCAKGFLLEHMPESAAATIQVLYQTLSEARRSSIVVELQKLASEWPLDVIKHQKEENRKAFAEALQNDICALVNALQTLGVEANVNMQDLTGKEAVLA</sequence>
<proteinExistence type="predicted"/>
<keyword evidence="2" id="KW-1185">Reference proteome</keyword>
<dbReference type="InterPro" id="IPR011990">
    <property type="entry name" value="TPR-like_helical_dom_sf"/>
</dbReference>
<dbReference type="Gene3D" id="1.25.40.10">
    <property type="entry name" value="Tetratricopeptide repeat domain"/>
    <property type="match status" value="1"/>
</dbReference>
<evidence type="ECO:0008006" key="3">
    <source>
        <dbReference type="Google" id="ProtNLM"/>
    </source>
</evidence>
<accession>A0ABR0WH34</accession>
<protein>
    <recommendedName>
        <fullName evidence="3">Adenylyl cyclase</fullName>
    </recommendedName>
</protein>
<comment type="caution">
    <text evidence="1">The sequence shown here is derived from an EMBL/GenBank/DDBJ whole genome shotgun (WGS) entry which is preliminary data.</text>
</comment>
<dbReference type="PANTHER" id="PTHR47604:SF1">
    <property type="entry name" value="ADENYLYL CYCLASE"/>
    <property type="match status" value="1"/>
</dbReference>
<dbReference type="EMBL" id="JABTTQ020000011">
    <property type="protein sequence ID" value="KAK6146156.1"/>
    <property type="molecule type" value="Genomic_DNA"/>
</dbReference>
<gene>
    <name evidence="1" type="ORF">DH2020_020025</name>
</gene>
<dbReference type="Proteomes" id="UP001318860">
    <property type="component" value="Unassembled WGS sequence"/>
</dbReference>
<reference evidence="1 2" key="1">
    <citation type="journal article" date="2021" name="Comput. Struct. Biotechnol. J.">
        <title>De novo genome assembly of the potent medicinal plant Rehmannia glutinosa using nanopore technology.</title>
        <authorList>
            <person name="Ma L."/>
            <person name="Dong C."/>
            <person name="Song C."/>
            <person name="Wang X."/>
            <person name="Zheng X."/>
            <person name="Niu Y."/>
            <person name="Chen S."/>
            <person name="Feng W."/>
        </authorList>
    </citation>
    <scope>NUCLEOTIDE SEQUENCE [LARGE SCALE GENOMIC DNA]</scope>
    <source>
        <strain evidence="1">DH-2019</strain>
    </source>
</reference>
<evidence type="ECO:0000313" key="2">
    <source>
        <dbReference type="Proteomes" id="UP001318860"/>
    </source>
</evidence>
<dbReference type="PANTHER" id="PTHR47604">
    <property type="entry name" value="ADENYLYL CYCLASE"/>
    <property type="match status" value="1"/>
</dbReference>
<name>A0ABR0WH34_REHGL</name>